<protein>
    <submittedName>
        <fullName evidence="1">Uncharacterized protein</fullName>
    </submittedName>
</protein>
<accession>A0AC60PA83</accession>
<dbReference type="Proteomes" id="UP000805193">
    <property type="component" value="Unassembled WGS sequence"/>
</dbReference>
<sequence length="149" mass="16097">MFLNQPPYDVNVAVSGCTGVSEVRQHHVQSFGAGCTLAARLERSAGRSGHGRVVELNLFGVGLKTVGVSFRVLSVPIARRVVVRRGWFRFPETPSERYDVETDLRSLGRIFGVISCVNETMIAIVGPSKNDPTATVVVYCAASISMPST</sequence>
<comment type="caution">
    <text evidence="1">The sequence shown here is derived from an EMBL/GenBank/DDBJ whole genome shotgun (WGS) entry which is preliminary data.</text>
</comment>
<dbReference type="EMBL" id="JABSTQ010010986">
    <property type="protein sequence ID" value="KAG0416147.1"/>
    <property type="molecule type" value="Genomic_DNA"/>
</dbReference>
<reference evidence="1 2" key="1">
    <citation type="journal article" date="2020" name="Cell">
        <title>Large-Scale Comparative Analyses of Tick Genomes Elucidate Their Genetic Diversity and Vector Capacities.</title>
        <authorList>
            <consortium name="Tick Genome and Microbiome Consortium (TIGMIC)"/>
            <person name="Jia N."/>
            <person name="Wang J."/>
            <person name="Shi W."/>
            <person name="Du L."/>
            <person name="Sun Y."/>
            <person name="Zhan W."/>
            <person name="Jiang J.F."/>
            <person name="Wang Q."/>
            <person name="Zhang B."/>
            <person name="Ji P."/>
            <person name="Bell-Sakyi L."/>
            <person name="Cui X.M."/>
            <person name="Yuan T.T."/>
            <person name="Jiang B.G."/>
            <person name="Yang W.F."/>
            <person name="Lam T.T."/>
            <person name="Chang Q.C."/>
            <person name="Ding S.J."/>
            <person name="Wang X.J."/>
            <person name="Zhu J.G."/>
            <person name="Ruan X.D."/>
            <person name="Zhao L."/>
            <person name="Wei J.T."/>
            <person name="Ye R.Z."/>
            <person name="Que T.C."/>
            <person name="Du C.H."/>
            <person name="Zhou Y.H."/>
            <person name="Cheng J.X."/>
            <person name="Dai P.F."/>
            <person name="Guo W.B."/>
            <person name="Han X.H."/>
            <person name="Huang E.J."/>
            <person name="Li L.F."/>
            <person name="Wei W."/>
            <person name="Gao Y.C."/>
            <person name="Liu J.Z."/>
            <person name="Shao H.Z."/>
            <person name="Wang X."/>
            <person name="Wang C.C."/>
            <person name="Yang T.C."/>
            <person name="Huo Q.B."/>
            <person name="Li W."/>
            <person name="Chen H.Y."/>
            <person name="Chen S.E."/>
            <person name="Zhou L.G."/>
            <person name="Ni X.B."/>
            <person name="Tian J.H."/>
            <person name="Sheng Y."/>
            <person name="Liu T."/>
            <person name="Pan Y.S."/>
            <person name="Xia L.Y."/>
            <person name="Li J."/>
            <person name="Zhao F."/>
            <person name="Cao W.C."/>
        </authorList>
    </citation>
    <scope>NUCLEOTIDE SEQUENCE [LARGE SCALE GENOMIC DNA]</scope>
    <source>
        <strain evidence="1">Iper-2018</strain>
    </source>
</reference>
<keyword evidence="2" id="KW-1185">Reference proteome</keyword>
<evidence type="ECO:0000313" key="1">
    <source>
        <dbReference type="EMBL" id="KAG0416147.1"/>
    </source>
</evidence>
<name>A0AC60PA83_IXOPE</name>
<organism evidence="1 2">
    <name type="scientific">Ixodes persulcatus</name>
    <name type="common">Taiga tick</name>
    <dbReference type="NCBI Taxonomy" id="34615"/>
    <lineage>
        <taxon>Eukaryota</taxon>
        <taxon>Metazoa</taxon>
        <taxon>Ecdysozoa</taxon>
        <taxon>Arthropoda</taxon>
        <taxon>Chelicerata</taxon>
        <taxon>Arachnida</taxon>
        <taxon>Acari</taxon>
        <taxon>Parasitiformes</taxon>
        <taxon>Ixodida</taxon>
        <taxon>Ixodoidea</taxon>
        <taxon>Ixodidae</taxon>
        <taxon>Ixodinae</taxon>
        <taxon>Ixodes</taxon>
    </lineage>
</organism>
<evidence type="ECO:0000313" key="2">
    <source>
        <dbReference type="Proteomes" id="UP000805193"/>
    </source>
</evidence>
<proteinExistence type="predicted"/>
<gene>
    <name evidence="1" type="ORF">HPB47_006679</name>
</gene>